<evidence type="ECO:0000313" key="16">
    <source>
        <dbReference type="EMBL" id="CBY10478.1"/>
    </source>
</evidence>
<dbReference type="FunFam" id="3.40.50.1440:FF:000019">
    <property type="entry name" value="Tubulin alpha chain"/>
    <property type="match status" value="1"/>
</dbReference>
<name>E4XJ35_OIKDI</name>
<dbReference type="Gene3D" id="1.10.287.600">
    <property type="entry name" value="Helix hairpin bin"/>
    <property type="match status" value="1"/>
</dbReference>
<comment type="subcellular location">
    <subcellularLocation>
        <location evidence="2">Cytoplasm</location>
        <location evidence="2">Cytoskeleton</location>
    </subcellularLocation>
</comment>
<proteinExistence type="inferred from homology"/>
<evidence type="ECO:0000256" key="9">
    <source>
        <dbReference type="ARBA" id="ARBA00022842"/>
    </source>
</evidence>
<dbReference type="SMART" id="SM00864">
    <property type="entry name" value="Tubulin"/>
    <property type="match status" value="1"/>
</dbReference>
<dbReference type="Gene3D" id="3.40.50.1440">
    <property type="entry name" value="Tubulin/FtsZ, GTPase domain"/>
    <property type="match status" value="1"/>
</dbReference>
<dbReference type="SMART" id="SM00865">
    <property type="entry name" value="Tubulin_C"/>
    <property type="match status" value="1"/>
</dbReference>
<dbReference type="Pfam" id="PF03953">
    <property type="entry name" value="Tubulin_C"/>
    <property type="match status" value="1"/>
</dbReference>
<keyword evidence="5" id="KW-0493">Microtubule</keyword>
<reference evidence="16" key="1">
    <citation type="journal article" date="2010" name="Science">
        <title>Plasticity of animal genome architecture unmasked by rapid evolution of a pelagic tunicate.</title>
        <authorList>
            <person name="Denoeud F."/>
            <person name="Henriet S."/>
            <person name="Mungpakdee S."/>
            <person name="Aury J.M."/>
            <person name="Da Silva C."/>
            <person name="Brinkmann H."/>
            <person name="Mikhaleva J."/>
            <person name="Olsen L.C."/>
            <person name="Jubin C."/>
            <person name="Canestro C."/>
            <person name="Bouquet J.M."/>
            <person name="Danks G."/>
            <person name="Poulain J."/>
            <person name="Campsteijn C."/>
            <person name="Adamski M."/>
            <person name="Cross I."/>
            <person name="Yadetie F."/>
            <person name="Muffato M."/>
            <person name="Louis A."/>
            <person name="Butcher S."/>
            <person name="Tsagkogeorga G."/>
            <person name="Konrad A."/>
            <person name="Singh S."/>
            <person name="Jensen M.F."/>
            <person name="Cong E.H."/>
            <person name="Eikeseth-Otteraa H."/>
            <person name="Noel B."/>
            <person name="Anthouard V."/>
            <person name="Porcel B.M."/>
            <person name="Kachouri-Lafond R."/>
            <person name="Nishino A."/>
            <person name="Ugolini M."/>
            <person name="Chourrout P."/>
            <person name="Nishida H."/>
            <person name="Aasland R."/>
            <person name="Huzurbazar S."/>
            <person name="Westhof E."/>
            <person name="Delsuc F."/>
            <person name="Lehrach H."/>
            <person name="Reinhardt R."/>
            <person name="Weissenbach J."/>
            <person name="Roy S.W."/>
            <person name="Artiguenave F."/>
            <person name="Postlethwait J.H."/>
            <person name="Manak J.R."/>
            <person name="Thompson E.M."/>
            <person name="Jaillon O."/>
            <person name="Du Pasquier L."/>
            <person name="Boudinot P."/>
            <person name="Liberles D.A."/>
            <person name="Volff J.N."/>
            <person name="Philippe H."/>
            <person name="Lenhard B."/>
            <person name="Roest Crollius H."/>
            <person name="Wincker P."/>
            <person name="Chourrout D."/>
        </authorList>
    </citation>
    <scope>NUCLEOTIDE SEQUENCE [LARGE SCALE GENOMIC DNA]</scope>
</reference>
<keyword evidence="6" id="KW-0479">Metal-binding</keyword>
<dbReference type="InterPro" id="IPR037103">
    <property type="entry name" value="Tubulin/FtsZ-like_C"/>
</dbReference>
<dbReference type="PRINTS" id="PR01162">
    <property type="entry name" value="ALPHATUBULIN"/>
</dbReference>
<comment type="cofactor">
    <cofactor evidence="1">
        <name>Mg(2+)</name>
        <dbReference type="ChEBI" id="CHEBI:18420"/>
    </cofactor>
</comment>
<protein>
    <recommendedName>
        <fullName evidence="19">Tubulin alpha chain</fullName>
    </recommendedName>
</protein>
<dbReference type="CDD" id="cd02186">
    <property type="entry name" value="alpha_tubulin"/>
    <property type="match status" value="1"/>
</dbReference>
<dbReference type="InterPro" id="IPR017975">
    <property type="entry name" value="Tubulin_CS"/>
</dbReference>
<evidence type="ECO:0000259" key="15">
    <source>
        <dbReference type="SMART" id="SM00865"/>
    </source>
</evidence>
<accession>E4XJ35</accession>
<dbReference type="SUPFAM" id="SSF52490">
    <property type="entry name" value="Tubulin nucleotide-binding domain-like"/>
    <property type="match status" value="1"/>
</dbReference>
<dbReference type="EMBL" id="FN654887">
    <property type="protein sequence ID" value="CBY37038.1"/>
    <property type="molecule type" value="Genomic_DNA"/>
</dbReference>
<dbReference type="InterPro" id="IPR002452">
    <property type="entry name" value="Alpha_tubulin"/>
</dbReference>
<keyword evidence="4" id="KW-0963">Cytoplasm</keyword>
<dbReference type="PROSITE" id="PS00227">
    <property type="entry name" value="TUBULIN"/>
    <property type="match status" value="1"/>
</dbReference>
<keyword evidence="18" id="KW-1185">Reference proteome</keyword>
<evidence type="ECO:0000256" key="1">
    <source>
        <dbReference type="ARBA" id="ARBA00001946"/>
    </source>
</evidence>
<dbReference type="InterPro" id="IPR018316">
    <property type="entry name" value="Tubulin/FtsZ_2-layer-sand-dom"/>
</dbReference>
<organism evidence="16">
    <name type="scientific">Oikopleura dioica</name>
    <name type="common">Tunicate</name>
    <dbReference type="NCBI Taxonomy" id="34765"/>
    <lineage>
        <taxon>Eukaryota</taxon>
        <taxon>Metazoa</taxon>
        <taxon>Chordata</taxon>
        <taxon>Tunicata</taxon>
        <taxon>Appendicularia</taxon>
        <taxon>Copelata</taxon>
        <taxon>Oikopleuridae</taxon>
        <taxon>Oikopleura</taxon>
    </lineage>
</organism>
<dbReference type="Proteomes" id="UP000011014">
    <property type="component" value="Unassembled WGS sequence"/>
</dbReference>
<dbReference type="PRINTS" id="PR01161">
    <property type="entry name" value="TUBULIN"/>
</dbReference>
<feature type="domain" description="Tubulin/FtsZ 2-layer sandwich" evidence="15">
    <location>
        <begin position="581"/>
        <end position="726"/>
    </location>
</feature>
<dbReference type="Proteomes" id="UP000001307">
    <property type="component" value="Unassembled WGS sequence"/>
</dbReference>
<dbReference type="InParanoid" id="E4XJ35"/>
<dbReference type="PANTHER" id="PTHR11588">
    <property type="entry name" value="TUBULIN"/>
    <property type="match status" value="1"/>
</dbReference>
<evidence type="ECO:0000256" key="12">
    <source>
        <dbReference type="ARBA" id="ARBA00049117"/>
    </source>
</evidence>
<evidence type="ECO:0000256" key="4">
    <source>
        <dbReference type="ARBA" id="ARBA00022490"/>
    </source>
</evidence>
<gene>
    <name evidence="16" type="ORF">GSOID_T00012616001</name>
    <name evidence="17" type="ORF">GSOID_T00030105001</name>
</gene>
<dbReference type="Pfam" id="PF00091">
    <property type="entry name" value="Tubulin"/>
    <property type="match status" value="1"/>
</dbReference>
<comment type="catalytic activity">
    <reaction evidence="12">
        <text>GTP + H2O = GDP + phosphate + H(+)</text>
        <dbReference type="Rhea" id="RHEA:19669"/>
        <dbReference type="ChEBI" id="CHEBI:15377"/>
        <dbReference type="ChEBI" id="CHEBI:15378"/>
        <dbReference type="ChEBI" id="CHEBI:37565"/>
        <dbReference type="ChEBI" id="CHEBI:43474"/>
        <dbReference type="ChEBI" id="CHEBI:58189"/>
    </reaction>
    <physiologicalReaction direction="left-to-right" evidence="12">
        <dbReference type="Rhea" id="RHEA:19670"/>
    </physiologicalReaction>
</comment>
<evidence type="ECO:0000256" key="13">
    <source>
        <dbReference type="SAM" id="MobiDB-lite"/>
    </source>
</evidence>
<dbReference type="GO" id="GO:0016787">
    <property type="term" value="F:hydrolase activity"/>
    <property type="evidence" value="ECO:0007669"/>
    <property type="project" value="UniProtKB-KW"/>
</dbReference>
<dbReference type="EMBL" id="FN653057">
    <property type="protein sequence ID" value="CBY10478.1"/>
    <property type="molecule type" value="Genomic_DNA"/>
</dbReference>
<evidence type="ECO:0000256" key="10">
    <source>
        <dbReference type="ARBA" id="ARBA00023134"/>
    </source>
</evidence>
<evidence type="ECO:0000256" key="3">
    <source>
        <dbReference type="ARBA" id="ARBA00009636"/>
    </source>
</evidence>
<dbReference type="FunFam" id="1.10.287.600:FF:000005">
    <property type="entry name" value="Tubulin alpha chain"/>
    <property type="match status" value="1"/>
</dbReference>
<evidence type="ECO:0000259" key="14">
    <source>
        <dbReference type="SMART" id="SM00864"/>
    </source>
</evidence>
<evidence type="ECO:0008006" key="19">
    <source>
        <dbReference type="Google" id="ProtNLM"/>
    </source>
</evidence>
<keyword evidence="8" id="KW-0378">Hydrolase</keyword>
<dbReference type="AlphaFoldDB" id="E4XJ35"/>
<dbReference type="InterPro" id="IPR023123">
    <property type="entry name" value="Tubulin_C"/>
</dbReference>
<dbReference type="InterPro" id="IPR008280">
    <property type="entry name" value="Tub_FtsZ_C"/>
</dbReference>
<keyword evidence="10" id="KW-0342">GTP-binding</keyword>
<evidence type="ECO:0000256" key="7">
    <source>
        <dbReference type="ARBA" id="ARBA00022741"/>
    </source>
</evidence>
<evidence type="ECO:0000313" key="17">
    <source>
        <dbReference type="EMBL" id="CBY37038.1"/>
    </source>
</evidence>
<evidence type="ECO:0000256" key="6">
    <source>
        <dbReference type="ARBA" id="ARBA00022723"/>
    </source>
</evidence>
<keyword evidence="7" id="KW-0547">Nucleotide-binding</keyword>
<evidence type="ECO:0000256" key="8">
    <source>
        <dbReference type="ARBA" id="ARBA00022801"/>
    </source>
</evidence>
<dbReference type="FunFam" id="3.30.1330.20:FF:000001">
    <property type="entry name" value="Tubulin alpha chain"/>
    <property type="match status" value="1"/>
</dbReference>
<sequence>MKIFISTIFLTLSNGEKFGSSEVSKDLKFGWDLQNNCGPRPQGPRYPQPPAASTGNPAENAFCDIMLDAQYISGYKCKAPCQADLEQTVEINCNCHTSMGPLQFIKQCEWEFVDGKRCPKLKTLQKEFDWECDPRIHNCPSPQYRSLKNTQEHARKISPSARPAPQLNMTGMANLHAAEKINPTKIAVAPIGEHGELITQKEKVNGTTSITNIIDFAPVFSKLFESRDEDKPEYNQPRRRSLRDHSDEEPDYDMDYYEDYSISSIFKQITKESVTVQRRRSEARSRGATTQSATLPLFPHILSHSRSFEKVAPYRSHIFLFESLFTLLKPLSCTMREVISIHVGQAGVQMGNACWELYCLEHGIKPDGTMSEDSVSQKDDSFSTFFHSTGAGKHVPRAVMVDLEPSVIDAVRKSEYAKLYHPEQLITGKEDAANNYARGHYTVGKEIIDNVLDRIRKLSDNCTGLQGFLVFHSFGGGTGSGFTSLLMERLSVDYGKKAKLEFAVYPAPQVSTAVVEPYNSILTTHTTLEHSDCAFMVDNEAIYDICRNNLGVQRPSYSNLNRMIGQIVSSITASLRFDGALNVDLNEFQTNLVPYPRIHFPLATYAPIISTDRAGHEQLSVAEITNACFEPQNQMVKCDPRHGKYMACCLLYRGDVVPKDVNAAIAQIKTKRSIQFVDWCPTGFKVGINYQKPTAVPGSDQAPVNRAVCMLSNTTAIAEAWARLDHKFDLMYAKRAFVHWYVGEGMEEGEFAEAREDMAALEKDYEEVGLDSVDGEEDEEEY</sequence>
<dbReference type="InterPro" id="IPR003008">
    <property type="entry name" value="Tubulin_FtsZ_GTPase"/>
</dbReference>
<keyword evidence="9" id="KW-0460">Magnesium</keyword>
<dbReference type="InterPro" id="IPR000217">
    <property type="entry name" value="Tubulin"/>
</dbReference>
<dbReference type="SUPFAM" id="SSF55307">
    <property type="entry name" value="Tubulin C-terminal domain-like"/>
    <property type="match status" value="1"/>
</dbReference>
<dbReference type="GO" id="GO:0046872">
    <property type="term" value="F:metal ion binding"/>
    <property type="evidence" value="ECO:0007669"/>
    <property type="project" value="UniProtKB-KW"/>
</dbReference>
<comment type="similarity">
    <text evidence="3">Belongs to the tubulin family.</text>
</comment>
<dbReference type="GO" id="GO:0005874">
    <property type="term" value="C:microtubule"/>
    <property type="evidence" value="ECO:0007669"/>
    <property type="project" value="UniProtKB-KW"/>
</dbReference>
<feature type="domain" description="Tubulin/FtsZ GTPase" evidence="14">
    <location>
        <begin position="382"/>
        <end position="579"/>
    </location>
</feature>
<dbReference type="GO" id="GO:0005525">
    <property type="term" value="F:GTP binding"/>
    <property type="evidence" value="ECO:0007669"/>
    <property type="project" value="UniProtKB-KW"/>
</dbReference>
<dbReference type="GO" id="GO:0007017">
    <property type="term" value="P:microtubule-based process"/>
    <property type="evidence" value="ECO:0007669"/>
    <property type="project" value="InterPro"/>
</dbReference>
<feature type="region of interest" description="Disordered" evidence="13">
    <location>
        <begin position="227"/>
        <end position="252"/>
    </location>
</feature>
<evidence type="ECO:0000256" key="11">
    <source>
        <dbReference type="ARBA" id="ARBA00023212"/>
    </source>
</evidence>
<dbReference type="OrthoDB" id="1662883at2759"/>
<evidence type="ECO:0000313" key="18">
    <source>
        <dbReference type="Proteomes" id="UP000001307"/>
    </source>
</evidence>
<keyword evidence="11" id="KW-0206">Cytoskeleton</keyword>
<evidence type="ECO:0000256" key="2">
    <source>
        <dbReference type="ARBA" id="ARBA00004245"/>
    </source>
</evidence>
<evidence type="ECO:0000256" key="5">
    <source>
        <dbReference type="ARBA" id="ARBA00022701"/>
    </source>
</evidence>
<dbReference type="GO" id="GO:0005200">
    <property type="term" value="F:structural constituent of cytoskeleton"/>
    <property type="evidence" value="ECO:0007669"/>
    <property type="project" value="InterPro"/>
</dbReference>
<dbReference type="InterPro" id="IPR036525">
    <property type="entry name" value="Tubulin/FtsZ_GTPase_sf"/>
</dbReference>
<dbReference type="Gene3D" id="3.30.1330.20">
    <property type="entry name" value="Tubulin/FtsZ, C-terminal domain"/>
    <property type="match status" value="1"/>
</dbReference>